<feature type="domain" description="ParB-like N-terminal" evidence="9">
    <location>
        <begin position="59"/>
        <end position="148"/>
    </location>
</feature>
<dbReference type="InterPro" id="IPR023705">
    <property type="entry name" value="Nucleoid_occlusion_protein"/>
</dbReference>
<dbReference type="NCBIfam" id="TIGR00180">
    <property type="entry name" value="parB_part"/>
    <property type="match status" value="1"/>
</dbReference>
<dbReference type="Gene3D" id="3.90.1530.30">
    <property type="match status" value="1"/>
</dbReference>
<evidence type="ECO:0000256" key="4">
    <source>
        <dbReference type="ARBA" id="ARBA00022618"/>
    </source>
</evidence>
<dbReference type="KEGG" id="sgbi:P3F81_12830"/>
<name>A0A9Y2EV96_9FIRM</name>
<dbReference type="InterPro" id="IPR036086">
    <property type="entry name" value="ParB/Sulfiredoxin_sf"/>
</dbReference>
<dbReference type="FunFam" id="1.10.10.2830:FF:000001">
    <property type="entry name" value="Chromosome partitioning protein ParB"/>
    <property type="match status" value="1"/>
</dbReference>
<sequence>MKSFARFFGIGAGEKENPKENITESISESSISEISAGEKEEVASSAAQLEPVSNTRDVKQLNVHNIVTNPFQPRKTFNEEALHDLSASIKEFGVIQPLLVRQVDNKYELVAGERRLRASKLAGLEEVPAIIKQLTDKEMAELAMIENLQREDLHFLEEAEGFQQLLINFGFTQEVLAKRMGKSQSTIANKLRILKLSAEVRQVICDAQLTERHARALLKLTEENKQTEALQIIVERGLNVRESEILIKEMESEDKNNIEKKTQKQNVVRVIRDVRIFMNTINSVVKEMKKSGLNIKVDQEDAEEYITVKMMIPKRKD</sequence>
<dbReference type="GO" id="GO:0009295">
    <property type="term" value="C:nucleoid"/>
    <property type="evidence" value="ECO:0007669"/>
    <property type="project" value="UniProtKB-SubCell"/>
</dbReference>
<feature type="region of interest" description="Disordered" evidence="8">
    <location>
        <begin position="14"/>
        <end position="34"/>
    </location>
</feature>
<accession>A0A9Y2EV96</accession>
<proteinExistence type="inferred from homology"/>
<keyword evidence="3" id="KW-0963">Cytoplasm</keyword>
<reference evidence="10" key="1">
    <citation type="submission" date="2023-03" db="EMBL/GenBank/DDBJ databases">
        <title>Selenobaculum gbiensis gen. nov. sp. nov., a new bacterium isolated from the gut microbiota of IBD patient.</title>
        <authorList>
            <person name="Yeo S."/>
            <person name="Park H."/>
            <person name="Huh C.S."/>
        </authorList>
    </citation>
    <scope>NUCLEOTIDE SEQUENCE</scope>
    <source>
        <strain evidence="10">ICN-92133</strain>
    </source>
</reference>
<dbReference type="SUPFAM" id="SSF110849">
    <property type="entry name" value="ParB/Sulfiredoxin"/>
    <property type="match status" value="1"/>
</dbReference>
<keyword evidence="4" id="KW-0132">Cell division</keyword>
<keyword evidence="11" id="KW-1185">Reference proteome</keyword>
<dbReference type="FunFam" id="3.90.1530.30:FF:000001">
    <property type="entry name" value="Chromosome partitioning protein ParB"/>
    <property type="match status" value="1"/>
</dbReference>
<dbReference type="GO" id="GO:0045881">
    <property type="term" value="P:positive regulation of sporulation resulting in formation of a cellular spore"/>
    <property type="evidence" value="ECO:0007669"/>
    <property type="project" value="TreeGrafter"/>
</dbReference>
<dbReference type="InterPro" id="IPR050336">
    <property type="entry name" value="Chromosome_partition/occlusion"/>
</dbReference>
<dbReference type="CDD" id="cd16393">
    <property type="entry name" value="SPO0J_N"/>
    <property type="match status" value="1"/>
</dbReference>
<evidence type="ECO:0000256" key="6">
    <source>
        <dbReference type="ARBA" id="ARBA00023210"/>
    </source>
</evidence>
<dbReference type="RefSeq" id="WP_147669396.1">
    <property type="nucleotide sequence ID" value="NZ_CP120678.1"/>
</dbReference>
<dbReference type="PANTHER" id="PTHR33375:SF8">
    <property type="entry name" value="NUCLEOID OCCLUSION PROTEIN"/>
    <property type="match status" value="1"/>
</dbReference>
<dbReference type="GO" id="GO:0007059">
    <property type="term" value="P:chromosome segregation"/>
    <property type="evidence" value="ECO:0007669"/>
    <property type="project" value="TreeGrafter"/>
</dbReference>
<evidence type="ECO:0000256" key="5">
    <source>
        <dbReference type="ARBA" id="ARBA00023125"/>
    </source>
</evidence>
<comment type="similarity">
    <text evidence="2">Belongs to the ParB family.</text>
</comment>
<dbReference type="InterPro" id="IPR004437">
    <property type="entry name" value="ParB/RepB/Spo0J"/>
</dbReference>
<gene>
    <name evidence="10" type="primary">noc</name>
    <name evidence="10" type="ORF">P3F81_12830</name>
</gene>
<dbReference type="Pfam" id="PF02195">
    <property type="entry name" value="ParB_N"/>
    <property type="match status" value="1"/>
</dbReference>
<evidence type="ECO:0000256" key="8">
    <source>
        <dbReference type="SAM" id="MobiDB-lite"/>
    </source>
</evidence>
<feature type="compositionally biased region" description="Low complexity" evidence="8">
    <location>
        <begin position="23"/>
        <end position="34"/>
    </location>
</feature>
<keyword evidence="6" id="KW-0717">Septation</keyword>
<organism evidence="10 11">
    <name type="scientific">Selenobaculum gibii</name>
    <dbReference type="NCBI Taxonomy" id="3054208"/>
    <lineage>
        <taxon>Bacteria</taxon>
        <taxon>Bacillati</taxon>
        <taxon>Bacillota</taxon>
        <taxon>Negativicutes</taxon>
        <taxon>Selenomonadales</taxon>
        <taxon>Selenomonadaceae</taxon>
        <taxon>Selenobaculum</taxon>
    </lineage>
</organism>
<evidence type="ECO:0000313" key="10">
    <source>
        <dbReference type="EMBL" id="WIW70744.1"/>
    </source>
</evidence>
<dbReference type="GO" id="GO:0000917">
    <property type="term" value="P:division septum assembly"/>
    <property type="evidence" value="ECO:0007669"/>
    <property type="project" value="UniProtKB-KW"/>
</dbReference>
<dbReference type="EMBL" id="CP120678">
    <property type="protein sequence ID" value="WIW70744.1"/>
    <property type="molecule type" value="Genomic_DNA"/>
</dbReference>
<dbReference type="InterPro" id="IPR041468">
    <property type="entry name" value="HTH_ParB/Spo0J"/>
</dbReference>
<evidence type="ECO:0000256" key="3">
    <source>
        <dbReference type="ARBA" id="ARBA00022490"/>
    </source>
</evidence>
<dbReference type="AlphaFoldDB" id="A0A9Y2EV96"/>
<dbReference type="Proteomes" id="UP001243623">
    <property type="component" value="Chromosome"/>
</dbReference>
<evidence type="ECO:0000259" key="9">
    <source>
        <dbReference type="SMART" id="SM00470"/>
    </source>
</evidence>
<keyword evidence="7" id="KW-0131">Cell cycle</keyword>
<keyword evidence="5" id="KW-0238">DNA-binding</keyword>
<dbReference type="Gene3D" id="1.10.10.2830">
    <property type="match status" value="1"/>
</dbReference>
<dbReference type="GO" id="GO:0003677">
    <property type="term" value="F:DNA binding"/>
    <property type="evidence" value="ECO:0007669"/>
    <property type="project" value="UniProtKB-KW"/>
</dbReference>
<protein>
    <submittedName>
        <fullName evidence="10">Nucleoid occlusion protein</fullName>
    </submittedName>
</protein>
<evidence type="ECO:0000256" key="1">
    <source>
        <dbReference type="ARBA" id="ARBA00004453"/>
    </source>
</evidence>
<dbReference type="InterPro" id="IPR003115">
    <property type="entry name" value="ParB_N"/>
</dbReference>
<dbReference type="PANTHER" id="PTHR33375">
    <property type="entry name" value="CHROMOSOME-PARTITIONING PROTEIN PARB-RELATED"/>
    <property type="match status" value="1"/>
</dbReference>
<dbReference type="NCBIfam" id="TIGR04285">
    <property type="entry name" value="nucleoid_noc"/>
    <property type="match status" value="1"/>
</dbReference>
<dbReference type="GO" id="GO:0005694">
    <property type="term" value="C:chromosome"/>
    <property type="evidence" value="ECO:0007669"/>
    <property type="project" value="TreeGrafter"/>
</dbReference>
<dbReference type="SMART" id="SM00470">
    <property type="entry name" value="ParB"/>
    <property type="match status" value="1"/>
</dbReference>
<evidence type="ECO:0000256" key="7">
    <source>
        <dbReference type="ARBA" id="ARBA00023306"/>
    </source>
</evidence>
<evidence type="ECO:0000313" key="11">
    <source>
        <dbReference type="Proteomes" id="UP001243623"/>
    </source>
</evidence>
<dbReference type="Pfam" id="PF17762">
    <property type="entry name" value="HTH_ParB"/>
    <property type="match status" value="1"/>
</dbReference>
<comment type="subcellular location">
    <subcellularLocation>
        <location evidence="1">Cytoplasm</location>
        <location evidence="1">Nucleoid</location>
    </subcellularLocation>
</comment>
<evidence type="ECO:0000256" key="2">
    <source>
        <dbReference type="ARBA" id="ARBA00006295"/>
    </source>
</evidence>